<evidence type="ECO:0000313" key="3">
    <source>
        <dbReference type="EMBL" id="TWU75877.1"/>
    </source>
</evidence>
<dbReference type="Proteomes" id="UP000317257">
    <property type="component" value="Unassembled WGS sequence"/>
</dbReference>
<name>A0A5C6GG69_METRR</name>
<dbReference type="Pfam" id="PF06722">
    <property type="entry name" value="EryCIII-like_C"/>
    <property type="match status" value="1"/>
</dbReference>
<comment type="caution">
    <text evidence="3">The sequence shown here is derived from an EMBL/GenBank/DDBJ whole genome shotgun (WGS) entry which is preliminary data.</text>
</comment>
<evidence type="ECO:0000259" key="2">
    <source>
        <dbReference type="Pfam" id="PF06722"/>
    </source>
</evidence>
<organism evidence="3 4">
    <name type="scientific">Metarhizium rileyi (strain RCEF 4871)</name>
    <name type="common">Nomuraea rileyi</name>
    <dbReference type="NCBI Taxonomy" id="1649241"/>
    <lineage>
        <taxon>Eukaryota</taxon>
        <taxon>Fungi</taxon>
        <taxon>Dikarya</taxon>
        <taxon>Ascomycota</taxon>
        <taxon>Pezizomycotina</taxon>
        <taxon>Sordariomycetes</taxon>
        <taxon>Hypocreomycetidae</taxon>
        <taxon>Hypocreales</taxon>
        <taxon>Clavicipitaceae</taxon>
        <taxon>Metarhizium</taxon>
    </lineage>
</organism>
<proteinExistence type="predicted"/>
<dbReference type="EMBL" id="SBHS01000006">
    <property type="protein sequence ID" value="TWU75877.1"/>
    <property type="molecule type" value="Genomic_DNA"/>
</dbReference>
<evidence type="ECO:0000256" key="1">
    <source>
        <dbReference type="ARBA" id="ARBA00022679"/>
    </source>
</evidence>
<dbReference type="GO" id="GO:0008194">
    <property type="term" value="F:UDP-glycosyltransferase activity"/>
    <property type="evidence" value="ECO:0007669"/>
    <property type="project" value="InterPro"/>
</dbReference>
<dbReference type="InterPro" id="IPR050426">
    <property type="entry name" value="Glycosyltransferase_28"/>
</dbReference>
<dbReference type="AlphaFoldDB" id="A0A5C6GG69"/>
<dbReference type="InterPro" id="IPR002213">
    <property type="entry name" value="UDP_glucos_trans"/>
</dbReference>
<dbReference type="Gene3D" id="3.40.50.2000">
    <property type="entry name" value="Glycogen Phosphorylase B"/>
    <property type="match status" value="2"/>
</dbReference>
<dbReference type="GO" id="GO:0016758">
    <property type="term" value="F:hexosyltransferase activity"/>
    <property type="evidence" value="ECO:0007669"/>
    <property type="project" value="UniProtKB-ARBA"/>
</dbReference>
<sequence length="442" mass="47801">MKILLHSHFPAGHTYPMQAVAQALVARGHTVLWLSSPDNESRVLATGARFTPTHALAALDAPLIKSHRTGLFEGSHSSRDRRLLAQVADYRDALAAFDADALLVDVFPYGARALCELGEIPTYATLGVIPLYTSGLNAPLAASGDVPPLSWTAWLVSAARQLISRWMETPLFLRPAMNQQRRVLGLGDLPFGEALEDFTYSPHLHIQASSLQLDFNQPPSTTSHRKHTIFVGPLVTRPMDLPRLPSWWNGLSARHRTIVGITQGTLATDPTSLIIPSIKALQDDPALALIVISPHVTEIQSNTRRTENIYHAAWLPYDLLLAQLSLLITNGGYGSITQALSHGVPLLCAGQSEDKRDTAARVTFSGVGIDLKTDSPEVESVRQAAYAIVQDEGYKARAEKMSGELNSLGGADAAVDALEGLLHGFAMARADVFGDKLVNPGR</sequence>
<feature type="domain" description="Erythromycin biosynthesis protein CIII-like C-terminal" evidence="2">
    <location>
        <begin position="306"/>
        <end position="406"/>
    </location>
</feature>
<reference evidence="4" key="1">
    <citation type="submission" date="2018-12" db="EMBL/GenBank/DDBJ databases">
        <title>The complete genome of Metarhizium rileyi, a key fungal pathogen of Lepidoptera.</title>
        <authorList>
            <person name="Binneck E."/>
            <person name="Lastra C.C.L."/>
            <person name="Sosa-Gomez D.R."/>
        </authorList>
    </citation>
    <scope>NUCLEOTIDE SEQUENCE [LARGE SCALE GENOMIC DNA]</scope>
    <source>
        <strain evidence="4">Cep018-CH2</strain>
    </source>
</reference>
<dbReference type="CDD" id="cd03784">
    <property type="entry name" value="GT1_Gtf-like"/>
    <property type="match status" value="1"/>
</dbReference>
<accession>A0A5C6GG69</accession>
<dbReference type="SUPFAM" id="SSF53756">
    <property type="entry name" value="UDP-Glycosyltransferase/glycogen phosphorylase"/>
    <property type="match status" value="1"/>
</dbReference>
<evidence type="ECO:0000313" key="4">
    <source>
        <dbReference type="Proteomes" id="UP000317257"/>
    </source>
</evidence>
<keyword evidence="1" id="KW-0808">Transferase</keyword>
<gene>
    <name evidence="3" type="ORF">ED733_005653</name>
</gene>
<dbReference type="InterPro" id="IPR010610">
    <property type="entry name" value="EryCIII-like_C"/>
</dbReference>
<protein>
    <recommendedName>
        <fullName evidence="2">Erythromycin biosynthesis protein CIII-like C-terminal domain-containing protein</fullName>
    </recommendedName>
</protein>
<dbReference type="PANTHER" id="PTHR48050:SF13">
    <property type="entry name" value="STEROL 3-BETA-GLUCOSYLTRANSFERASE UGT80A2"/>
    <property type="match status" value="1"/>
</dbReference>
<dbReference type="PANTHER" id="PTHR48050">
    <property type="entry name" value="STEROL 3-BETA-GLUCOSYLTRANSFERASE"/>
    <property type="match status" value="1"/>
</dbReference>